<evidence type="ECO:0000313" key="6">
    <source>
        <dbReference type="EMBL" id="CAH9127670.1"/>
    </source>
</evidence>
<dbReference type="AlphaFoldDB" id="A0AAV0EWN2"/>
<dbReference type="SMART" id="SM00717">
    <property type="entry name" value="SANT"/>
    <property type="match status" value="1"/>
</dbReference>
<sequence length="638" mass="71919">MDKPHRTSENTPEQEARWSTWEELLLACAVNRHGTKNWDCVAVELQKRSSVPMMTLSPESCKLKYFHLTRRFYSGGVNGVGDEHSERTETAAPLLEELRKVRVAELKREVERYDLSILSLQSKVRTLTEERDRSLPEGESSDLVISGENREIRSENKNEGHAVTTPESNAGEPLTGEKDQQSVNASNSTDQKDVNNRIGAKDDRKNPGAARTGNGEDEPLKEVEGKPGSCNCSSNSVEENPVLEAVKAEPVTDSGDVFESVAESKGREEGTKENSDVQSSVSKSRNTDNSDRANSRSRSCHERGHTNGSPTAKATPAAYQPFIKFLRKIESHRHGYLFTRQLESQQTEDYKLLIRQHIDLEMIRTWLEEGHYIDFKAKFFRDLLVLVNNAIIFFRKKNTSEFTAAIELRQLISMEMSRAKLYSPPLKQKSIIKLKPFRKEEENPKHSSKEDPKSLVVCHKRSSIVHPKSSRSSSGVDKKDQMVVGPDDRPIITKKRTRETRTENNFASTNPSKISAAVVPEKSQRKRENKPPKSENNNDDNKIVQSNTDLKKRGAANFLNRMKQSSSSNSGSLIHALKSTPLSVDDSKEKEKKSLPKKVSDRPPKRAAAPTPQLSKRNFELDQSEPLATKHAKKRSKR</sequence>
<dbReference type="InterPro" id="IPR009057">
    <property type="entry name" value="Homeodomain-like_sf"/>
</dbReference>
<comment type="caution">
    <text evidence="6">The sequence shown here is derived from an EMBL/GenBank/DDBJ whole genome shotgun (WGS) entry which is preliminary data.</text>
</comment>
<dbReference type="GO" id="GO:0000976">
    <property type="term" value="F:transcription cis-regulatory region binding"/>
    <property type="evidence" value="ECO:0007669"/>
    <property type="project" value="UniProtKB-ARBA"/>
</dbReference>
<feature type="compositionally biased region" description="Basic and acidic residues" evidence="3">
    <location>
        <begin position="585"/>
        <end position="604"/>
    </location>
</feature>
<evidence type="ECO:0000259" key="5">
    <source>
        <dbReference type="PROSITE" id="PS50090"/>
    </source>
</evidence>
<evidence type="ECO:0000256" key="3">
    <source>
        <dbReference type="SAM" id="MobiDB-lite"/>
    </source>
</evidence>
<dbReference type="Gene3D" id="1.10.10.60">
    <property type="entry name" value="Homeodomain-like"/>
    <property type="match status" value="1"/>
</dbReference>
<dbReference type="InterPro" id="IPR036427">
    <property type="entry name" value="Bromodomain-like_sf"/>
</dbReference>
<dbReference type="PROSITE" id="PS50090">
    <property type="entry name" value="MYB_LIKE"/>
    <property type="match status" value="1"/>
</dbReference>
<gene>
    <name evidence="6" type="ORF">CEPIT_LOCUS28501</name>
</gene>
<dbReference type="InterPro" id="IPR001005">
    <property type="entry name" value="SANT/Myb"/>
</dbReference>
<name>A0AAV0EWN2_9ASTE</name>
<feature type="compositionally biased region" description="Polar residues" evidence="3">
    <location>
        <begin position="562"/>
        <end position="572"/>
    </location>
</feature>
<evidence type="ECO:0000313" key="7">
    <source>
        <dbReference type="Proteomes" id="UP001152523"/>
    </source>
</evidence>
<feature type="compositionally biased region" description="Basic and acidic residues" evidence="3">
    <location>
        <begin position="148"/>
        <end position="160"/>
    </location>
</feature>
<feature type="compositionally biased region" description="Polar residues" evidence="3">
    <location>
        <begin position="504"/>
        <end position="513"/>
    </location>
</feature>
<feature type="compositionally biased region" description="Basic and acidic residues" evidence="3">
    <location>
        <begin position="437"/>
        <end position="453"/>
    </location>
</feature>
<feature type="region of interest" description="Disordered" evidence="3">
    <location>
        <begin position="126"/>
        <end position="314"/>
    </location>
</feature>
<dbReference type="EMBL" id="CAMAPF010000948">
    <property type="protein sequence ID" value="CAH9127670.1"/>
    <property type="molecule type" value="Genomic_DNA"/>
</dbReference>
<feature type="compositionally biased region" description="Basic and acidic residues" evidence="3">
    <location>
        <begin position="285"/>
        <end position="305"/>
    </location>
</feature>
<keyword evidence="1 2" id="KW-0103">Bromodomain</keyword>
<reference evidence="6" key="1">
    <citation type="submission" date="2022-07" db="EMBL/GenBank/DDBJ databases">
        <authorList>
            <person name="Macas J."/>
            <person name="Novak P."/>
            <person name="Neumann P."/>
        </authorList>
    </citation>
    <scope>NUCLEOTIDE SEQUENCE</scope>
</reference>
<dbReference type="Proteomes" id="UP001152523">
    <property type="component" value="Unassembled WGS sequence"/>
</dbReference>
<evidence type="ECO:0000256" key="2">
    <source>
        <dbReference type="PROSITE-ProRule" id="PRU00035"/>
    </source>
</evidence>
<dbReference type="InterPro" id="IPR001487">
    <property type="entry name" value="Bromodomain"/>
</dbReference>
<proteinExistence type="predicted"/>
<dbReference type="Pfam" id="PF00249">
    <property type="entry name" value="Myb_DNA-binding"/>
    <property type="match status" value="1"/>
</dbReference>
<dbReference type="PROSITE" id="PS50014">
    <property type="entry name" value="BROMODOMAIN_2"/>
    <property type="match status" value="1"/>
</dbReference>
<dbReference type="SMART" id="SM00297">
    <property type="entry name" value="BROMO"/>
    <property type="match status" value="1"/>
</dbReference>
<dbReference type="GO" id="GO:0010597">
    <property type="term" value="P:green leaf volatile biosynthetic process"/>
    <property type="evidence" value="ECO:0007669"/>
    <property type="project" value="UniProtKB-ARBA"/>
</dbReference>
<keyword evidence="7" id="KW-1185">Reference proteome</keyword>
<feature type="domain" description="Bromo" evidence="4">
    <location>
        <begin position="330"/>
        <end position="401"/>
    </location>
</feature>
<dbReference type="Pfam" id="PF00439">
    <property type="entry name" value="Bromodomain"/>
    <property type="match status" value="1"/>
</dbReference>
<feature type="domain" description="Myb-like" evidence="5">
    <location>
        <begin position="10"/>
        <end position="69"/>
    </location>
</feature>
<evidence type="ECO:0000259" key="4">
    <source>
        <dbReference type="PROSITE" id="PS50014"/>
    </source>
</evidence>
<feature type="region of interest" description="Disordered" evidence="3">
    <location>
        <begin position="437"/>
        <end position="638"/>
    </location>
</feature>
<dbReference type="SUPFAM" id="SSF47370">
    <property type="entry name" value="Bromodomain"/>
    <property type="match status" value="1"/>
</dbReference>
<accession>A0AAV0EWN2</accession>
<dbReference type="SUPFAM" id="SSF46689">
    <property type="entry name" value="Homeodomain-like"/>
    <property type="match status" value="1"/>
</dbReference>
<organism evidence="6 7">
    <name type="scientific">Cuscuta epithymum</name>
    <dbReference type="NCBI Taxonomy" id="186058"/>
    <lineage>
        <taxon>Eukaryota</taxon>
        <taxon>Viridiplantae</taxon>
        <taxon>Streptophyta</taxon>
        <taxon>Embryophyta</taxon>
        <taxon>Tracheophyta</taxon>
        <taxon>Spermatophyta</taxon>
        <taxon>Magnoliopsida</taxon>
        <taxon>eudicotyledons</taxon>
        <taxon>Gunneridae</taxon>
        <taxon>Pentapetalae</taxon>
        <taxon>asterids</taxon>
        <taxon>lamiids</taxon>
        <taxon>Solanales</taxon>
        <taxon>Convolvulaceae</taxon>
        <taxon>Cuscuteae</taxon>
        <taxon>Cuscuta</taxon>
        <taxon>Cuscuta subgen. Cuscuta</taxon>
    </lineage>
</organism>
<dbReference type="CDD" id="cd00167">
    <property type="entry name" value="SANT"/>
    <property type="match status" value="1"/>
</dbReference>
<dbReference type="PANTHER" id="PTHR37888">
    <property type="entry name" value="DNA-BINDING BROMODOMAIN-CONTAINING PROTEIN"/>
    <property type="match status" value="1"/>
</dbReference>
<dbReference type="CDD" id="cd04369">
    <property type="entry name" value="Bromodomain"/>
    <property type="match status" value="1"/>
</dbReference>
<feature type="compositionally biased region" description="Basic and acidic residues" evidence="3">
    <location>
        <begin position="190"/>
        <end position="206"/>
    </location>
</feature>
<protein>
    <submittedName>
        <fullName evidence="6">Uncharacterized protein</fullName>
    </submittedName>
</protein>
<dbReference type="PANTHER" id="PTHR37888:SF11">
    <property type="entry name" value="DNA-BINDING BROMODOMAIN-CONTAINING PROTEIN"/>
    <property type="match status" value="1"/>
</dbReference>
<feature type="compositionally biased region" description="Basic and acidic residues" evidence="3">
    <location>
        <begin position="126"/>
        <end position="136"/>
    </location>
</feature>
<dbReference type="Gene3D" id="1.20.920.10">
    <property type="entry name" value="Bromodomain-like"/>
    <property type="match status" value="1"/>
</dbReference>
<evidence type="ECO:0000256" key="1">
    <source>
        <dbReference type="ARBA" id="ARBA00023117"/>
    </source>
</evidence>
<feature type="compositionally biased region" description="Basic and acidic residues" evidence="3">
    <location>
        <begin position="262"/>
        <end position="275"/>
    </location>
</feature>
<feature type="compositionally biased region" description="Basic and acidic residues" evidence="3">
    <location>
        <begin position="476"/>
        <end position="491"/>
    </location>
</feature>